<dbReference type="Proteomes" id="UP000501690">
    <property type="component" value="Linkage Group LG5"/>
</dbReference>
<dbReference type="EMBL" id="CP039349">
    <property type="protein sequence ID" value="QCD93006.1"/>
    <property type="molecule type" value="Genomic_DNA"/>
</dbReference>
<keyword evidence="2" id="KW-1185">Reference proteome</keyword>
<protein>
    <submittedName>
        <fullName evidence="1">Uncharacterized protein</fullName>
    </submittedName>
</protein>
<evidence type="ECO:0000313" key="1">
    <source>
        <dbReference type="EMBL" id="QCD93006.1"/>
    </source>
</evidence>
<gene>
    <name evidence="1" type="ORF">DEO72_LG5g1076</name>
</gene>
<organism evidence="1 2">
    <name type="scientific">Vigna unguiculata</name>
    <name type="common">Cowpea</name>
    <dbReference type="NCBI Taxonomy" id="3917"/>
    <lineage>
        <taxon>Eukaryota</taxon>
        <taxon>Viridiplantae</taxon>
        <taxon>Streptophyta</taxon>
        <taxon>Embryophyta</taxon>
        <taxon>Tracheophyta</taxon>
        <taxon>Spermatophyta</taxon>
        <taxon>Magnoliopsida</taxon>
        <taxon>eudicotyledons</taxon>
        <taxon>Gunneridae</taxon>
        <taxon>Pentapetalae</taxon>
        <taxon>rosids</taxon>
        <taxon>fabids</taxon>
        <taxon>Fabales</taxon>
        <taxon>Fabaceae</taxon>
        <taxon>Papilionoideae</taxon>
        <taxon>50 kb inversion clade</taxon>
        <taxon>NPAAA clade</taxon>
        <taxon>indigoferoid/millettioid clade</taxon>
        <taxon>Phaseoleae</taxon>
        <taxon>Vigna</taxon>
    </lineage>
</organism>
<reference evidence="1 2" key="1">
    <citation type="submission" date="2019-04" db="EMBL/GenBank/DDBJ databases">
        <title>An improved genome assembly and genetic linkage map for asparagus bean, Vigna unguiculata ssp. sesquipedialis.</title>
        <authorList>
            <person name="Xia Q."/>
            <person name="Zhang R."/>
            <person name="Dong Y."/>
        </authorList>
    </citation>
    <scope>NUCLEOTIDE SEQUENCE [LARGE SCALE GENOMIC DNA]</scope>
    <source>
        <tissue evidence="1">Leaf</tissue>
    </source>
</reference>
<sequence length="138" mass="15147">MAQHLPIQAKHHCQLKQHTQLVTWCTVAWQNRPRPPGGTCPPPGASSLPAPTVFSSPPGGAYRAARRLSVQTLPTLGLSPGGINRTAKRHTSNFLLLIWHPKCLTPKFQNVLECTAQLSLSEFIDSPILHLPRYSPCT</sequence>
<name>A0A4D6LYF1_VIGUN</name>
<dbReference type="AlphaFoldDB" id="A0A4D6LYF1"/>
<accession>A0A4D6LYF1</accession>
<evidence type="ECO:0000313" key="2">
    <source>
        <dbReference type="Proteomes" id="UP000501690"/>
    </source>
</evidence>
<proteinExistence type="predicted"/>